<evidence type="ECO:0000313" key="3">
    <source>
        <dbReference type="EMBL" id="KAF9063646.1"/>
    </source>
</evidence>
<keyword evidence="2" id="KW-0472">Membrane</keyword>
<evidence type="ECO:0000313" key="4">
    <source>
        <dbReference type="Proteomes" id="UP000772434"/>
    </source>
</evidence>
<dbReference type="AlphaFoldDB" id="A0A9P5U280"/>
<feature type="region of interest" description="Disordered" evidence="1">
    <location>
        <begin position="1"/>
        <end position="20"/>
    </location>
</feature>
<reference evidence="3" key="1">
    <citation type="submission" date="2020-11" db="EMBL/GenBank/DDBJ databases">
        <authorList>
            <consortium name="DOE Joint Genome Institute"/>
            <person name="Ahrendt S."/>
            <person name="Riley R."/>
            <person name="Andreopoulos W."/>
            <person name="Labutti K."/>
            <person name="Pangilinan J."/>
            <person name="Ruiz-Duenas F.J."/>
            <person name="Barrasa J.M."/>
            <person name="Sanchez-Garcia M."/>
            <person name="Camarero S."/>
            <person name="Miyauchi S."/>
            <person name="Serrano A."/>
            <person name="Linde D."/>
            <person name="Babiker R."/>
            <person name="Drula E."/>
            <person name="Ayuso-Fernandez I."/>
            <person name="Pacheco R."/>
            <person name="Padilla G."/>
            <person name="Ferreira P."/>
            <person name="Barriuso J."/>
            <person name="Kellner H."/>
            <person name="Castanera R."/>
            <person name="Alfaro M."/>
            <person name="Ramirez L."/>
            <person name="Pisabarro A.G."/>
            <person name="Kuo A."/>
            <person name="Tritt A."/>
            <person name="Lipzen A."/>
            <person name="He G."/>
            <person name="Yan M."/>
            <person name="Ng V."/>
            <person name="Cullen D."/>
            <person name="Martin F."/>
            <person name="Rosso M.-N."/>
            <person name="Henrissat B."/>
            <person name="Hibbett D."/>
            <person name="Martinez A.T."/>
            <person name="Grigoriev I.V."/>
        </authorList>
    </citation>
    <scope>NUCLEOTIDE SEQUENCE</scope>
    <source>
        <strain evidence="3">AH 40177</strain>
    </source>
</reference>
<name>A0A9P5U280_9AGAR</name>
<accession>A0A9P5U280</accession>
<dbReference type="OrthoDB" id="3018856at2759"/>
<gene>
    <name evidence="3" type="ORF">BDP27DRAFT_1367821</name>
</gene>
<dbReference type="Proteomes" id="UP000772434">
    <property type="component" value="Unassembled WGS sequence"/>
</dbReference>
<keyword evidence="4" id="KW-1185">Reference proteome</keyword>
<proteinExistence type="predicted"/>
<keyword evidence="2" id="KW-0812">Transmembrane</keyword>
<comment type="caution">
    <text evidence="3">The sequence shown here is derived from an EMBL/GenBank/DDBJ whole genome shotgun (WGS) entry which is preliminary data.</text>
</comment>
<organism evidence="3 4">
    <name type="scientific">Rhodocollybia butyracea</name>
    <dbReference type="NCBI Taxonomy" id="206335"/>
    <lineage>
        <taxon>Eukaryota</taxon>
        <taxon>Fungi</taxon>
        <taxon>Dikarya</taxon>
        <taxon>Basidiomycota</taxon>
        <taxon>Agaricomycotina</taxon>
        <taxon>Agaricomycetes</taxon>
        <taxon>Agaricomycetidae</taxon>
        <taxon>Agaricales</taxon>
        <taxon>Marasmiineae</taxon>
        <taxon>Omphalotaceae</taxon>
        <taxon>Rhodocollybia</taxon>
    </lineage>
</organism>
<keyword evidence="2" id="KW-1133">Transmembrane helix</keyword>
<evidence type="ECO:0000256" key="2">
    <source>
        <dbReference type="SAM" id="Phobius"/>
    </source>
</evidence>
<evidence type="ECO:0000256" key="1">
    <source>
        <dbReference type="SAM" id="MobiDB-lite"/>
    </source>
</evidence>
<feature type="transmembrane region" description="Helical" evidence="2">
    <location>
        <begin position="30"/>
        <end position="50"/>
    </location>
</feature>
<protein>
    <submittedName>
        <fullName evidence="3">Uncharacterized protein</fullName>
    </submittedName>
</protein>
<dbReference type="EMBL" id="JADNRY010000141">
    <property type="protein sequence ID" value="KAF9063646.1"/>
    <property type="molecule type" value="Genomic_DNA"/>
</dbReference>
<sequence length="116" mass="13085">MSEHKPLLFRSPISPETHPGPHEISKSMRYGILAGVWIAAFISAIFQFQLNDHLQSVNMTLVPTMLPSISSEFKKSHQASWLGTAYLLATATMGRQEVQLFDKSLITLRRLNISKF</sequence>